<sequence>MQNPGDSFVRASKMGLSDDLQGSLESLAWGRSPSIGSGSSFDIIFSGKGYEPAGPTDVYALLGNHVKSHKPKVKVTPLYEDDEMAGKSLAQRLYKLDDLNKKSCKSQWSIANLRSFLSFNDIKKLSQALKQMLSKYAIDRELSEADKSIVMMALHFHPRRSEKIGKGALEIKIGYHKEYEDSRCFMLVRTDGTVEDFSYRKCLQHALELIAPQKAKTLKWLNGASS</sequence>
<dbReference type="PANTHER" id="PTHR33415">
    <property type="entry name" value="PROTEIN EMBRYO DEFECTIVE 514"/>
    <property type="match status" value="1"/>
</dbReference>
<protein>
    <submittedName>
        <fullName evidence="1">Uncharacterized protein</fullName>
    </submittedName>
</protein>
<comment type="caution">
    <text evidence="1">The sequence shown here is derived from an EMBL/GenBank/DDBJ whole genome shotgun (WGS) entry which is preliminary data.</text>
</comment>
<dbReference type="Pfam" id="PF11523">
    <property type="entry name" value="DUF3223"/>
    <property type="match status" value="1"/>
</dbReference>
<proteinExistence type="predicted"/>
<evidence type="ECO:0000313" key="1">
    <source>
        <dbReference type="EMBL" id="KAK4338358.1"/>
    </source>
</evidence>
<gene>
    <name evidence="1" type="ORF">RND71_042845</name>
</gene>
<name>A0AAE1QT32_9SOLA</name>
<dbReference type="EMBL" id="JAVYJV010000024">
    <property type="protein sequence ID" value="KAK4338358.1"/>
    <property type="molecule type" value="Genomic_DNA"/>
</dbReference>
<dbReference type="InterPro" id="IPR044673">
    <property type="entry name" value="DCL-like"/>
</dbReference>
<keyword evidence="2" id="KW-1185">Reference proteome</keyword>
<dbReference type="GO" id="GO:1901259">
    <property type="term" value="P:chloroplast rRNA processing"/>
    <property type="evidence" value="ECO:0007669"/>
    <property type="project" value="TreeGrafter"/>
</dbReference>
<evidence type="ECO:0000313" key="2">
    <source>
        <dbReference type="Proteomes" id="UP001291623"/>
    </source>
</evidence>
<reference evidence="1" key="1">
    <citation type="submission" date="2023-12" db="EMBL/GenBank/DDBJ databases">
        <title>Genome assembly of Anisodus tanguticus.</title>
        <authorList>
            <person name="Wang Y.-J."/>
        </authorList>
    </citation>
    <scope>NUCLEOTIDE SEQUENCE</scope>
    <source>
        <strain evidence="1">KB-2021</strain>
        <tissue evidence="1">Leaf</tissue>
    </source>
</reference>
<dbReference type="AlphaFoldDB" id="A0AAE1QT32"/>
<organism evidence="1 2">
    <name type="scientific">Anisodus tanguticus</name>
    <dbReference type="NCBI Taxonomy" id="243964"/>
    <lineage>
        <taxon>Eukaryota</taxon>
        <taxon>Viridiplantae</taxon>
        <taxon>Streptophyta</taxon>
        <taxon>Embryophyta</taxon>
        <taxon>Tracheophyta</taxon>
        <taxon>Spermatophyta</taxon>
        <taxon>Magnoliopsida</taxon>
        <taxon>eudicotyledons</taxon>
        <taxon>Gunneridae</taxon>
        <taxon>Pentapetalae</taxon>
        <taxon>asterids</taxon>
        <taxon>lamiids</taxon>
        <taxon>Solanales</taxon>
        <taxon>Solanaceae</taxon>
        <taxon>Solanoideae</taxon>
        <taxon>Hyoscyameae</taxon>
        <taxon>Anisodus</taxon>
    </lineage>
</organism>
<dbReference type="GO" id="GO:0009658">
    <property type="term" value="P:chloroplast organization"/>
    <property type="evidence" value="ECO:0007669"/>
    <property type="project" value="TreeGrafter"/>
</dbReference>
<accession>A0AAE1QT32</accession>
<dbReference type="Gene3D" id="3.10.450.40">
    <property type="match status" value="1"/>
</dbReference>
<dbReference type="Proteomes" id="UP001291623">
    <property type="component" value="Unassembled WGS sequence"/>
</dbReference>
<dbReference type="GO" id="GO:0009507">
    <property type="term" value="C:chloroplast"/>
    <property type="evidence" value="ECO:0007669"/>
    <property type="project" value="TreeGrafter"/>
</dbReference>
<dbReference type="PANTHER" id="PTHR33415:SF21">
    <property type="entry name" value="OS04G0572600 PROTEIN"/>
    <property type="match status" value="1"/>
</dbReference>